<dbReference type="EnsemblMetazoa" id="AMIN005714-RA">
    <property type="protein sequence ID" value="AMIN005714-PA"/>
    <property type="gene ID" value="AMIN005714"/>
</dbReference>
<dbReference type="InterPro" id="IPR036770">
    <property type="entry name" value="Ankyrin_rpt-contain_sf"/>
</dbReference>
<sequence length="372" mass="42694">MMLCIPTLLINGLNHPRVYTIRGENALHIAARYGYYEICIYILEAIGSPLYVAWYQGGETSTTHEVTAKLLELFLNSPERVRYETPLHLAAQYGWECVVRVLISYPQCELKPNRSGLYPKDLICTRAPTSRSTPEIRSAIAELVRKNYYVPLIRTESDLEVPYVGEPFTRQKPPSLRHLSTSVLAPVQQMKAFAGPMTYRQALLFAKLWQNPARMSVVACQGDDTDRPGPSRLDLRFLCPASSRVYDKSNVSQSPGHIVRAFRRLNMRNAMERIGCFLAKAQNVKWKEYWSFLDVYCDLSEPDGLRRFEEYLANQATLLFEPSNNAQIAIGGNIRKIENLYAMHALTHVDIDEQQYPLLARWKKYMLFIMNT</sequence>
<evidence type="ECO:0000256" key="2">
    <source>
        <dbReference type="ARBA" id="ARBA00022618"/>
    </source>
</evidence>
<protein>
    <recommendedName>
        <fullName evidence="5">ANKLE2 third alpha/beta domain-containing protein</fullName>
    </recommendedName>
</protein>
<dbReference type="GO" id="GO:0051721">
    <property type="term" value="F:protein phosphatase 2A binding"/>
    <property type="evidence" value="ECO:0007669"/>
    <property type="project" value="TreeGrafter"/>
</dbReference>
<evidence type="ECO:0000256" key="1">
    <source>
        <dbReference type="ARBA" id="ARBA00007597"/>
    </source>
</evidence>
<reference evidence="6" key="2">
    <citation type="submission" date="2020-05" db="UniProtKB">
        <authorList>
            <consortium name="EnsemblMetazoa"/>
        </authorList>
    </citation>
    <scope>IDENTIFICATION</scope>
    <source>
        <strain evidence="6">MINIMUS1</strain>
    </source>
</reference>
<dbReference type="PANTHER" id="PTHR12349:SF4">
    <property type="entry name" value="ANKYRIN REPEAT AND LEM DOMAIN-CONTAINING PROTEIN 2"/>
    <property type="match status" value="1"/>
</dbReference>
<evidence type="ECO:0000313" key="6">
    <source>
        <dbReference type="EnsemblMetazoa" id="AMIN005714-PA"/>
    </source>
</evidence>
<evidence type="ECO:0000259" key="5">
    <source>
        <dbReference type="Pfam" id="PF24567"/>
    </source>
</evidence>
<organism evidence="6 7">
    <name type="scientific">Anopheles minimus</name>
    <dbReference type="NCBI Taxonomy" id="112268"/>
    <lineage>
        <taxon>Eukaryota</taxon>
        <taxon>Metazoa</taxon>
        <taxon>Ecdysozoa</taxon>
        <taxon>Arthropoda</taxon>
        <taxon>Hexapoda</taxon>
        <taxon>Insecta</taxon>
        <taxon>Pterygota</taxon>
        <taxon>Neoptera</taxon>
        <taxon>Endopterygota</taxon>
        <taxon>Diptera</taxon>
        <taxon>Nematocera</taxon>
        <taxon>Culicoidea</taxon>
        <taxon>Culicidae</taxon>
        <taxon>Anophelinae</taxon>
        <taxon>Anopheles</taxon>
    </lineage>
</organism>
<dbReference type="AlphaFoldDB" id="A0A182W5U8"/>
<evidence type="ECO:0000313" key="7">
    <source>
        <dbReference type="Proteomes" id="UP000075920"/>
    </source>
</evidence>
<dbReference type="Proteomes" id="UP000075920">
    <property type="component" value="Unassembled WGS sequence"/>
</dbReference>
<dbReference type="STRING" id="112268.A0A182W5U8"/>
<dbReference type="Pfam" id="PF00023">
    <property type="entry name" value="Ank"/>
    <property type="match status" value="2"/>
</dbReference>
<dbReference type="Gene3D" id="1.25.40.20">
    <property type="entry name" value="Ankyrin repeat-containing domain"/>
    <property type="match status" value="1"/>
</dbReference>
<evidence type="ECO:0000256" key="3">
    <source>
        <dbReference type="ARBA" id="ARBA00023043"/>
    </source>
</evidence>
<dbReference type="Pfam" id="PF24567">
    <property type="entry name" value="ANKLE2_3rd"/>
    <property type="match status" value="1"/>
</dbReference>
<dbReference type="SUPFAM" id="SSF48403">
    <property type="entry name" value="Ankyrin repeat"/>
    <property type="match status" value="1"/>
</dbReference>
<dbReference type="SMART" id="SM00248">
    <property type="entry name" value="ANK"/>
    <property type="match status" value="2"/>
</dbReference>
<proteinExistence type="inferred from homology"/>
<dbReference type="InterPro" id="IPR002110">
    <property type="entry name" value="Ankyrin_rpt"/>
</dbReference>
<evidence type="ECO:0000256" key="4">
    <source>
        <dbReference type="ARBA" id="ARBA00023306"/>
    </source>
</evidence>
<reference evidence="7" key="1">
    <citation type="submission" date="2013-03" db="EMBL/GenBank/DDBJ databases">
        <title>The Genome Sequence of Anopheles minimus MINIMUS1.</title>
        <authorList>
            <consortium name="The Broad Institute Genomics Platform"/>
            <person name="Neafsey D.E."/>
            <person name="Walton C."/>
            <person name="Walker B."/>
            <person name="Young S.K."/>
            <person name="Zeng Q."/>
            <person name="Gargeya S."/>
            <person name="Fitzgerald M."/>
            <person name="Haas B."/>
            <person name="Abouelleil A."/>
            <person name="Allen A.W."/>
            <person name="Alvarado L."/>
            <person name="Arachchi H.M."/>
            <person name="Berlin A.M."/>
            <person name="Chapman S.B."/>
            <person name="Gainer-Dewar J."/>
            <person name="Goldberg J."/>
            <person name="Griggs A."/>
            <person name="Gujja S."/>
            <person name="Hansen M."/>
            <person name="Howarth C."/>
            <person name="Imamovic A."/>
            <person name="Ireland A."/>
            <person name="Larimer J."/>
            <person name="McCowan C."/>
            <person name="Murphy C."/>
            <person name="Pearson M."/>
            <person name="Poon T.W."/>
            <person name="Priest M."/>
            <person name="Roberts A."/>
            <person name="Saif S."/>
            <person name="Shea T."/>
            <person name="Sisk P."/>
            <person name="Sykes S."/>
            <person name="Wortman J."/>
            <person name="Nusbaum C."/>
            <person name="Birren B."/>
        </authorList>
    </citation>
    <scope>NUCLEOTIDE SEQUENCE [LARGE SCALE GENOMIC DNA]</scope>
    <source>
        <strain evidence="7">MINIMUS1</strain>
    </source>
</reference>
<dbReference type="PANTHER" id="PTHR12349">
    <property type="entry name" value="ANKYRIN REPEAT AND LEM DOMAIN-CONTAINING PROTEIN 2"/>
    <property type="match status" value="1"/>
</dbReference>
<name>A0A182W5U8_9DIPT</name>
<comment type="similarity">
    <text evidence="1">Belongs to the ANKLE2 family.</text>
</comment>
<dbReference type="GO" id="GO:0051301">
    <property type="term" value="P:cell division"/>
    <property type="evidence" value="ECO:0007669"/>
    <property type="project" value="UniProtKB-KW"/>
</dbReference>
<dbReference type="VEuPathDB" id="VectorBase:AMIN005714"/>
<accession>A0A182W5U8</accession>
<keyword evidence="7" id="KW-1185">Reference proteome</keyword>
<feature type="domain" description="ANKLE2 third alpha/beta" evidence="5">
    <location>
        <begin position="148"/>
        <end position="227"/>
    </location>
</feature>
<dbReference type="GO" id="GO:0005783">
    <property type="term" value="C:endoplasmic reticulum"/>
    <property type="evidence" value="ECO:0007669"/>
    <property type="project" value="TreeGrafter"/>
</dbReference>
<keyword evidence="4" id="KW-0131">Cell cycle</keyword>
<keyword evidence="3" id="KW-0040">ANK repeat</keyword>
<keyword evidence="2" id="KW-0132">Cell division</keyword>
<dbReference type="InterPro" id="IPR056237">
    <property type="entry name" value="ANKLE2_3rd"/>
</dbReference>